<dbReference type="PRINTS" id="PR00344">
    <property type="entry name" value="BCTRLSENSOR"/>
</dbReference>
<dbReference type="Gene3D" id="3.40.50.2300">
    <property type="match status" value="1"/>
</dbReference>
<dbReference type="InterPro" id="IPR019734">
    <property type="entry name" value="TPR_rpt"/>
</dbReference>
<keyword evidence="5" id="KW-0547">Nucleotide-binding</keyword>
<dbReference type="SMART" id="SM00388">
    <property type="entry name" value="HisKA"/>
    <property type="match status" value="1"/>
</dbReference>
<dbReference type="InterPro" id="IPR018062">
    <property type="entry name" value="HTH_AraC-typ_CS"/>
</dbReference>
<dbReference type="PROSITE" id="PS01124">
    <property type="entry name" value="HTH_ARAC_FAMILY_2"/>
    <property type="match status" value="1"/>
</dbReference>
<evidence type="ECO:0000256" key="7">
    <source>
        <dbReference type="ARBA" id="ARBA00022840"/>
    </source>
</evidence>
<dbReference type="FunFam" id="3.30.565.10:FF:000037">
    <property type="entry name" value="Hybrid sensor histidine kinase/response regulator"/>
    <property type="match status" value="1"/>
</dbReference>
<dbReference type="SUPFAM" id="SSF47384">
    <property type="entry name" value="Homodimeric domain of signal transducing histidine kinase"/>
    <property type="match status" value="1"/>
</dbReference>
<dbReference type="InterPro" id="IPR011990">
    <property type="entry name" value="TPR-like_helical_dom_sf"/>
</dbReference>
<dbReference type="InterPro" id="IPR003594">
    <property type="entry name" value="HATPase_dom"/>
</dbReference>
<dbReference type="PROSITE" id="PS00041">
    <property type="entry name" value="HTH_ARAC_FAMILY_1"/>
    <property type="match status" value="1"/>
</dbReference>
<protein>
    <recommendedName>
        <fullName evidence="2">histidine kinase</fullName>
        <ecNumber evidence="2">2.7.13.3</ecNumber>
    </recommendedName>
</protein>
<keyword evidence="13" id="KW-0802">TPR repeat</keyword>
<evidence type="ECO:0000256" key="9">
    <source>
        <dbReference type="ARBA" id="ARBA00023015"/>
    </source>
</evidence>
<evidence type="ECO:0000259" key="15">
    <source>
        <dbReference type="PROSITE" id="PS01124"/>
    </source>
</evidence>
<dbReference type="Pfam" id="PF00512">
    <property type="entry name" value="HisKA"/>
    <property type="match status" value="1"/>
</dbReference>
<gene>
    <name evidence="18" type="ORF">D4L85_04735</name>
</gene>
<dbReference type="SMART" id="SM00448">
    <property type="entry name" value="REC"/>
    <property type="match status" value="1"/>
</dbReference>
<evidence type="ECO:0000259" key="17">
    <source>
        <dbReference type="PROSITE" id="PS50110"/>
    </source>
</evidence>
<evidence type="ECO:0000256" key="1">
    <source>
        <dbReference type="ARBA" id="ARBA00000085"/>
    </source>
</evidence>
<dbReference type="GO" id="GO:0005524">
    <property type="term" value="F:ATP binding"/>
    <property type="evidence" value="ECO:0007669"/>
    <property type="project" value="UniProtKB-KW"/>
</dbReference>
<dbReference type="InterPro" id="IPR009057">
    <property type="entry name" value="Homeodomain-like_sf"/>
</dbReference>
<keyword evidence="10" id="KW-0238">DNA-binding</keyword>
<keyword evidence="3 12" id="KW-0597">Phosphoprotein</keyword>
<evidence type="ECO:0000256" key="12">
    <source>
        <dbReference type="PROSITE-ProRule" id="PRU00169"/>
    </source>
</evidence>
<dbReference type="PANTHER" id="PTHR43547:SF2">
    <property type="entry name" value="HYBRID SIGNAL TRANSDUCTION HISTIDINE KINASE C"/>
    <property type="match status" value="1"/>
</dbReference>
<keyword evidence="11" id="KW-0804">Transcription</keyword>
<keyword evidence="14" id="KW-0732">Signal</keyword>
<dbReference type="PANTHER" id="PTHR43547">
    <property type="entry name" value="TWO-COMPONENT HISTIDINE KINASE"/>
    <property type="match status" value="1"/>
</dbReference>
<feature type="domain" description="Histidine kinase" evidence="16">
    <location>
        <begin position="472"/>
        <end position="687"/>
    </location>
</feature>
<dbReference type="Pfam" id="PF12833">
    <property type="entry name" value="HTH_18"/>
    <property type="match status" value="1"/>
</dbReference>
<keyword evidence="6" id="KW-0418">Kinase</keyword>
<dbReference type="GO" id="GO:0003700">
    <property type="term" value="F:DNA-binding transcription factor activity"/>
    <property type="evidence" value="ECO:0007669"/>
    <property type="project" value="InterPro"/>
</dbReference>
<dbReference type="Pfam" id="PF02518">
    <property type="entry name" value="HATPase_c"/>
    <property type="match status" value="1"/>
</dbReference>
<dbReference type="CDD" id="cd16922">
    <property type="entry name" value="HATPase_EvgS-ArcB-TorS-like"/>
    <property type="match status" value="1"/>
</dbReference>
<feature type="repeat" description="TPR" evidence="13">
    <location>
        <begin position="78"/>
        <end position="111"/>
    </location>
</feature>
<accession>A0A385SHJ6</accession>
<evidence type="ECO:0000256" key="3">
    <source>
        <dbReference type="ARBA" id="ARBA00022553"/>
    </source>
</evidence>
<evidence type="ECO:0000256" key="14">
    <source>
        <dbReference type="SAM" id="SignalP"/>
    </source>
</evidence>
<dbReference type="InterPro" id="IPR036890">
    <property type="entry name" value="HATPase_C_sf"/>
</dbReference>
<dbReference type="Pfam" id="PF00072">
    <property type="entry name" value="Response_reg"/>
    <property type="match status" value="1"/>
</dbReference>
<dbReference type="PROSITE" id="PS50005">
    <property type="entry name" value="TPR"/>
    <property type="match status" value="2"/>
</dbReference>
<proteinExistence type="predicted"/>
<dbReference type="PROSITE" id="PS50109">
    <property type="entry name" value="HIS_KIN"/>
    <property type="match status" value="1"/>
</dbReference>
<evidence type="ECO:0000256" key="10">
    <source>
        <dbReference type="ARBA" id="ARBA00023125"/>
    </source>
</evidence>
<evidence type="ECO:0000256" key="5">
    <source>
        <dbReference type="ARBA" id="ARBA00022741"/>
    </source>
</evidence>
<keyword evidence="4" id="KW-0808">Transferase</keyword>
<evidence type="ECO:0000256" key="8">
    <source>
        <dbReference type="ARBA" id="ARBA00023012"/>
    </source>
</evidence>
<keyword evidence="9" id="KW-0805">Transcription regulation</keyword>
<organism evidence="18 19">
    <name type="scientific">Chryseolinea soli</name>
    <dbReference type="NCBI Taxonomy" id="2321403"/>
    <lineage>
        <taxon>Bacteria</taxon>
        <taxon>Pseudomonadati</taxon>
        <taxon>Bacteroidota</taxon>
        <taxon>Cytophagia</taxon>
        <taxon>Cytophagales</taxon>
        <taxon>Fulvivirgaceae</taxon>
        <taxon>Chryseolinea</taxon>
    </lineage>
</organism>
<dbReference type="SUPFAM" id="SSF46689">
    <property type="entry name" value="Homeodomain-like"/>
    <property type="match status" value="1"/>
</dbReference>
<dbReference type="SMART" id="SM00387">
    <property type="entry name" value="HATPase_c"/>
    <property type="match status" value="1"/>
</dbReference>
<dbReference type="SUPFAM" id="SSF48452">
    <property type="entry name" value="TPR-like"/>
    <property type="match status" value="2"/>
</dbReference>
<sequence length="975" mass="110067">MCRGLLWLLLVALSHQAWAQPYDSLLTALQRSKTDTLTIHLYHQLAGKTTPENVDRALVYEDSALHIAKRIKSPKHISITLTNIGSIYRNRSEYTKACSYFKEAVNASPPLSPWLADTYLEAGISLLRITELDSAMQILQQGVSLVQQHPNGSVEAALYNAMGNVKREQNQYKEASALYFQSLKLFEAQKDLKGQTQALSNISNIHNLIGDVDKALEYAKQSLETAKMAGIKSSIAYSYRLLGRIYRNQKKPDEALKAYDEAIHMYTELQARREIGETELSIGNIQYDKGSFPEAILHYKHSLSVGKSLSDTFMTAFAHLNTANALLMTKDYRHAEAYIDTAIVLAEKKNLVNIRMDSYALRSEIYEAEGNYKLSLSNYRTYINIRDSVEREQHRQEAKEIEAKFQSEKKDDAIQLLNAENALKANQQSYLLVILVLLLVLAIILYSRYQVKLKANEKLKELDLVKSKFFTNISHEFRTPLSLILGPLEKKLSNGDHGAEMESFKLMHRNARRLQHLINQLLDLSRLESGNMELHLEVSDLAQTLRYIGSSFSSLAERKGIFYTQHIPEVFTGCYDRDKVEKIVNNLLSNAFKFTPEGGLVNFRAEVMNGLLTIEVKDSGIGIPQDQQKNIFNRFYQVDDSATRSSEGSGVGLSLAKELAEFHRGKLSVTSSEGIGSVFTVVIPVTRETFAGVPVKEPLLVNDPPATSGELALPVLAIHGDESKPFVLIAEDNPDMQKFVVELLQDRYRTLSVLNGVEAYDRAQALVPDLVISDWMMPGMDGRTLCEKLKTTEATSHIPVLMLTARADQSSKLEGLETGADDYLIKPFDTGELVTRIHNLIEQRKKLRQLFSRELILQPKQIALPSRDADFLLRLHALVEEKYEHPDFSVEELCLEIGMSRMQLHRKVKALTDQSPGEFLRIFRLERAKQLLTDTGLQVSEVCLKVGYNNLSNFSKIFREYAGVTPSEFLAETKK</sequence>
<dbReference type="InterPro" id="IPR003661">
    <property type="entry name" value="HisK_dim/P_dom"/>
</dbReference>
<dbReference type="CDD" id="cd00082">
    <property type="entry name" value="HisKA"/>
    <property type="match status" value="1"/>
</dbReference>
<dbReference type="FunFam" id="1.10.287.130:FF:000045">
    <property type="entry name" value="Two-component system sensor histidine kinase/response regulator"/>
    <property type="match status" value="1"/>
</dbReference>
<dbReference type="InterPro" id="IPR005467">
    <property type="entry name" value="His_kinase_dom"/>
</dbReference>
<dbReference type="PROSITE" id="PS50110">
    <property type="entry name" value="RESPONSE_REGULATORY"/>
    <property type="match status" value="1"/>
</dbReference>
<feature type="modified residue" description="4-aspartylphosphate" evidence="12">
    <location>
        <position position="774"/>
    </location>
</feature>
<evidence type="ECO:0000256" key="11">
    <source>
        <dbReference type="ARBA" id="ARBA00023163"/>
    </source>
</evidence>
<dbReference type="InterPro" id="IPR001789">
    <property type="entry name" value="Sig_transdc_resp-reg_receiver"/>
</dbReference>
<keyword evidence="7" id="KW-0067">ATP-binding</keyword>
<dbReference type="InterPro" id="IPR018060">
    <property type="entry name" value="HTH_AraC"/>
</dbReference>
<comment type="catalytic activity">
    <reaction evidence="1">
        <text>ATP + protein L-histidine = ADP + protein N-phospho-L-histidine.</text>
        <dbReference type="EC" id="2.7.13.3"/>
    </reaction>
</comment>
<evidence type="ECO:0000313" key="19">
    <source>
        <dbReference type="Proteomes" id="UP000266183"/>
    </source>
</evidence>
<dbReference type="GO" id="GO:0043565">
    <property type="term" value="F:sequence-specific DNA binding"/>
    <property type="evidence" value="ECO:0007669"/>
    <property type="project" value="InterPro"/>
</dbReference>
<feature type="signal peptide" evidence="14">
    <location>
        <begin position="1"/>
        <end position="19"/>
    </location>
</feature>
<evidence type="ECO:0000256" key="2">
    <source>
        <dbReference type="ARBA" id="ARBA00012438"/>
    </source>
</evidence>
<dbReference type="InterPro" id="IPR004358">
    <property type="entry name" value="Sig_transdc_His_kin-like_C"/>
</dbReference>
<dbReference type="Pfam" id="PF13424">
    <property type="entry name" value="TPR_12"/>
    <property type="match status" value="1"/>
</dbReference>
<dbReference type="Gene3D" id="1.10.10.60">
    <property type="entry name" value="Homeodomain-like"/>
    <property type="match status" value="2"/>
</dbReference>
<feature type="domain" description="Response regulatory" evidence="17">
    <location>
        <begin position="726"/>
        <end position="841"/>
    </location>
</feature>
<evidence type="ECO:0000256" key="4">
    <source>
        <dbReference type="ARBA" id="ARBA00022679"/>
    </source>
</evidence>
<dbReference type="SUPFAM" id="SSF55874">
    <property type="entry name" value="ATPase domain of HSP90 chaperone/DNA topoisomerase II/histidine kinase"/>
    <property type="match status" value="1"/>
</dbReference>
<dbReference type="SUPFAM" id="SSF52172">
    <property type="entry name" value="CheY-like"/>
    <property type="match status" value="1"/>
</dbReference>
<dbReference type="AlphaFoldDB" id="A0A385SHJ6"/>
<feature type="domain" description="HTH araC/xylS-type" evidence="15">
    <location>
        <begin position="873"/>
        <end position="972"/>
    </location>
</feature>
<reference evidence="19" key="1">
    <citation type="submission" date="2018-09" db="EMBL/GenBank/DDBJ databases">
        <title>Chryseolinea sp. KIS68-18 isolated from soil.</title>
        <authorList>
            <person name="Weon H.-Y."/>
            <person name="Kwon S.-W."/>
            <person name="Lee S.A."/>
        </authorList>
    </citation>
    <scope>NUCLEOTIDE SEQUENCE [LARGE SCALE GENOMIC DNA]</scope>
    <source>
        <strain evidence="19">KIS68-18</strain>
    </source>
</reference>
<keyword evidence="8" id="KW-0902">Two-component regulatory system</keyword>
<dbReference type="Proteomes" id="UP000266183">
    <property type="component" value="Chromosome"/>
</dbReference>
<evidence type="ECO:0000256" key="13">
    <source>
        <dbReference type="PROSITE-ProRule" id="PRU00339"/>
    </source>
</evidence>
<feature type="repeat" description="TPR" evidence="13">
    <location>
        <begin position="236"/>
        <end position="269"/>
    </location>
</feature>
<evidence type="ECO:0000259" key="16">
    <source>
        <dbReference type="PROSITE" id="PS50109"/>
    </source>
</evidence>
<evidence type="ECO:0000313" key="18">
    <source>
        <dbReference type="EMBL" id="AYB29926.1"/>
    </source>
</evidence>
<evidence type="ECO:0000256" key="6">
    <source>
        <dbReference type="ARBA" id="ARBA00022777"/>
    </source>
</evidence>
<dbReference type="CDD" id="cd17574">
    <property type="entry name" value="REC_OmpR"/>
    <property type="match status" value="1"/>
</dbReference>
<dbReference type="EC" id="2.7.13.3" evidence="2"/>
<dbReference type="EMBL" id="CP032382">
    <property type="protein sequence ID" value="AYB29926.1"/>
    <property type="molecule type" value="Genomic_DNA"/>
</dbReference>
<dbReference type="SMART" id="SM00342">
    <property type="entry name" value="HTH_ARAC"/>
    <property type="match status" value="1"/>
</dbReference>
<dbReference type="Gene3D" id="1.25.40.10">
    <property type="entry name" value="Tetratricopeptide repeat domain"/>
    <property type="match status" value="3"/>
</dbReference>
<dbReference type="InterPro" id="IPR036097">
    <property type="entry name" value="HisK_dim/P_sf"/>
</dbReference>
<feature type="chain" id="PRO_5017239663" description="histidine kinase" evidence="14">
    <location>
        <begin position="20"/>
        <end position="975"/>
    </location>
</feature>
<name>A0A385SHJ6_9BACT</name>
<dbReference type="SMART" id="SM00028">
    <property type="entry name" value="TPR"/>
    <property type="match status" value="8"/>
</dbReference>
<dbReference type="InterPro" id="IPR011006">
    <property type="entry name" value="CheY-like_superfamily"/>
</dbReference>
<dbReference type="KEGG" id="chk:D4L85_04735"/>
<dbReference type="Gene3D" id="3.30.565.10">
    <property type="entry name" value="Histidine kinase-like ATPase, C-terminal domain"/>
    <property type="match status" value="1"/>
</dbReference>
<dbReference type="GO" id="GO:0000155">
    <property type="term" value="F:phosphorelay sensor kinase activity"/>
    <property type="evidence" value="ECO:0007669"/>
    <property type="project" value="InterPro"/>
</dbReference>
<dbReference type="Pfam" id="PF13176">
    <property type="entry name" value="TPR_7"/>
    <property type="match status" value="1"/>
</dbReference>
<keyword evidence="19" id="KW-1185">Reference proteome</keyword>
<dbReference type="Gene3D" id="1.10.287.130">
    <property type="match status" value="1"/>
</dbReference>